<dbReference type="RefSeq" id="WP_143372712.1">
    <property type="nucleotide sequence ID" value="NZ_VJVZ01000004.1"/>
</dbReference>
<sequence length="254" mass="28840">MATRVITKVSVSKDKTVVTKETITATKAGAKEKTTYSDRLIDTRKQAVQNIEKAIFYMLLIFMAIYFIKEDAVLAFSGQAASGHSLIDAMQSIVLIICCLAALRYSLSKRADSFQSIFALLFCVSAYVLLVEQGTYFVSDFDYTIWSAIATGIISFTLLQLYRNRLFLAHDFEMYFKTKSYGVACFAILTIVLLPYFFNDDVFMHSHLNEMPGSFGEMLIEYVQTFGYVFLLIAITELVVKIKQKDTLDEDVFR</sequence>
<reference evidence="2 3" key="1">
    <citation type="submission" date="2019-07" db="EMBL/GenBank/DDBJ databases">
        <title>Flavobacterium sp. nov., isolated from glacier ice.</title>
        <authorList>
            <person name="Liu Q."/>
            <person name="Xin Y.-H."/>
        </authorList>
    </citation>
    <scope>NUCLEOTIDE SEQUENCE [LARGE SCALE GENOMIC DNA]</scope>
    <source>
        <strain evidence="2 3">ZT4R6</strain>
    </source>
</reference>
<keyword evidence="3" id="KW-1185">Reference proteome</keyword>
<protein>
    <submittedName>
        <fullName evidence="2">Uncharacterized protein</fullName>
    </submittedName>
</protein>
<evidence type="ECO:0000256" key="1">
    <source>
        <dbReference type="SAM" id="Phobius"/>
    </source>
</evidence>
<dbReference type="OrthoDB" id="9930375at2"/>
<dbReference type="AlphaFoldDB" id="A0A552V3R7"/>
<feature type="transmembrane region" description="Helical" evidence="1">
    <location>
        <begin position="89"/>
        <end position="107"/>
    </location>
</feature>
<organism evidence="2 3">
    <name type="scientific">Flavobacterium zepuense</name>
    <dbReference type="NCBI Taxonomy" id="2593302"/>
    <lineage>
        <taxon>Bacteria</taxon>
        <taxon>Pseudomonadati</taxon>
        <taxon>Bacteroidota</taxon>
        <taxon>Flavobacteriia</taxon>
        <taxon>Flavobacteriales</taxon>
        <taxon>Flavobacteriaceae</taxon>
        <taxon>Flavobacterium</taxon>
    </lineage>
</organism>
<evidence type="ECO:0000313" key="3">
    <source>
        <dbReference type="Proteomes" id="UP000320643"/>
    </source>
</evidence>
<comment type="caution">
    <text evidence="2">The sequence shown here is derived from an EMBL/GenBank/DDBJ whole genome shotgun (WGS) entry which is preliminary data.</text>
</comment>
<keyword evidence="1" id="KW-1133">Transmembrane helix</keyword>
<feature type="transmembrane region" description="Helical" evidence="1">
    <location>
        <begin position="181"/>
        <end position="198"/>
    </location>
</feature>
<accession>A0A552V3R7</accession>
<feature type="transmembrane region" description="Helical" evidence="1">
    <location>
        <begin position="114"/>
        <end position="131"/>
    </location>
</feature>
<dbReference type="Proteomes" id="UP000320643">
    <property type="component" value="Unassembled WGS sequence"/>
</dbReference>
<proteinExistence type="predicted"/>
<evidence type="ECO:0000313" key="2">
    <source>
        <dbReference type="EMBL" id="TRW25130.1"/>
    </source>
</evidence>
<feature type="transmembrane region" description="Helical" evidence="1">
    <location>
        <begin position="54"/>
        <end position="69"/>
    </location>
</feature>
<keyword evidence="1" id="KW-0472">Membrane</keyword>
<name>A0A552V3R7_9FLAO</name>
<feature type="transmembrane region" description="Helical" evidence="1">
    <location>
        <begin position="143"/>
        <end position="161"/>
    </location>
</feature>
<keyword evidence="1" id="KW-0812">Transmembrane</keyword>
<gene>
    <name evidence="2" type="ORF">FMM05_07410</name>
</gene>
<dbReference type="EMBL" id="VJVZ01000004">
    <property type="protein sequence ID" value="TRW25130.1"/>
    <property type="molecule type" value="Genomic_DNA"/>
</dbReference>
<feature type="transmembrane region" description="Helical" evidence="1">
    <location>
        <begin position="218"/>
        <end position="240"/>
    </location>
</feature>